<evidence type="ECO:0000313" key="1">
    <source>
        <dbReference type="EMBL" id="MBT1685899.1"/>
    </source>
</evidence>
<dbReference type="RefSeq" id="WP_254089150.1">
    <property type="nucleotide sequence ID" value="NZ_JAHESC010000005.1"/>
</dbReference>
<gene>
    <name evidence="1" type="ORF">KK078_04995</name>
</gene>
<proteinExistence type="predicted"/>
<dbReference type="Proteomes" id="UP001319180">
    <property type="component" value="Unassembled WGS sequence"/>
</dbReference>
<sequence>MKTLSMCGLFALLLALNGCRHDDDNNLENVRGYRPRYSQEAVGHIVMQEPRALQRPGKIYRYGDYLLINEYNAGIHVFDNNKPEAPAPIGFILIPGNRELAVAQDILYVNHLDNLTALRIDDFNTVVQVSSRPLGSPYYSGLTSDIPPPPRGYHFECIDPMQGYVIGWEATTLHNPSCYAPK</sequence>
<reference evidence="1 2" key="1">
    <citation type="submission" date="2021-05" db="EMBL/GenBank/DDBJ databases">
        <title>A Polyphasic approach of four new species of the genus Ohtaekwangia: Ohtaekwangia histidinii sp. nov., Ohtaekwangia cretensis sp. nov., Ohtaekwangia indiensis sp. nov., Ohtaekwangia reichenbachii sp. nov. from diverse environment.</title>
        <authorList>
            <person name="Octaviana S."/>
        </authorList>
    </citation>
    <scope>NUCLEOTIDE SEQUENCE [LARGE SCALE GENOMIC DNA]</scope>
    <source>
        <strain evidence="1 2">PWU37</strain>
    </source>
</reference>
<evidence type="ECO:0000313" key="2">
    <source>
        <dbReference type="Proteomes" id="UP001319180"/>
    </source>
</evidence>
<name>A0AAP2D5U6_9BACT</name>
<dbReference type="EMBL" id="JAHESC010000005">
    <property type="protein sequence ID" value="MBT1685899.1"/>
    <property type="molecule type" value="Genomic_DNA"/>
</dbReference>
<comment type="caution">
    <text evidence="1">The sequence shown here is derived from an EMBL/GenBank/DDBJ whole genome shotgun (WGS) entry which is preliminary data.</text>
</comment>
<keyword evidence="2" id="KW-1185">Reference proteome</keyword>
<dbReference type="AlphaFoldDB" id="A0AAP2D5U6"/>
<evidence type="ECO:0008006" key="3">
    <source>
        <dbReference type="Google" id="ProtNLM"/>
    </source>
</evidence>
<protein>
    <recommendedName>
        <fullName evidence="3">LVIVD repeat-containing protein</fullName>
    </recommendedName>
</protein>
<accession>A0AAP2D5U6</accession>
<organism evidence="1 2">
    <name type="scientific">Dawidia soli</name>
    <dbReference type="NCBI Taxonomy" id="2782352"/>
    <lineage>
        <taxon>Bacteria</taxon>
        <taxon>Pseudomonadati</taxon>
        <taxon>Bacteroidota</taxon>
        <taxon>Cytophagia</taxon>
        <taxon>Cytophagales</taxon>
        <taxon>Chryseotaleaceae</taxon>
        <taxon>Dawidia</taxon>
    </lineage>
</organism>